<dbReference type="CDD" id="cd03215">
    <property type="entry name" value="ABC_Carb_Monos_II"/>
    <property type="match status" value="1"/>
</dbReference>
<gene>
    <name evidence="6" type="ORF">JD276_05100</name>
</gene>
<dbReference type="Pfam" id="PF00005">
    <property type="entry name" value="ABC_tran"/>
    <property type="match status" value="2"/>
</dbReference>
<dbReference type="PANTHER" id="PTHR43790:SF9">
    <property type="entry name" value="GALACTOFURANOSE TRANSPORTER ATP-BINDING PROTEIN YTFR"/>
    <property type="match status" value="1"/>
</dbReference>
<reference evidence="6" key="1">
    <citation type="submission" date="2020-12" db="EMBL/GenBank/DDBJ databases">
        <title>Leucobacter sp. CAS1, isolated from Chromium sludge.</title>
        <authorList>
            <person name="Xu Z."/>
        </authorList>
    </citation>
    <scope>NUCLEOTIDE SEQUENCE</scope>
    <source>
        <strain evidence="6">CSA1</strain>
    </source>
</reference>
<dbReference type="InterPro" id="IPR027417">
    <property type="entry name" value="P-loop_NTPase"/>
</dbReference>
<dbReference type="EMBL" id="JAEHOH010000006">
    <property type="protein sequence ID" value="MBK0418410.1"/>
    <property type="molecule type" value="Genomic_DNA"/>
</dbReference>
<keyword evidence="7" id="KW-1185">Reference proteome</keyword>
<feature type="domain" description="ABC transporter" evidence="5">
    <location>
        <begin position="10"/>
        <end position="503"/>
    </location>
</feature>
<sequence length="511" mass="54703">METARPASALRMVDIDKSFPGVRALDGAGLDVAAGEVHGLVGENGAGKSTIIKVLAGVYTPDAGSVEIGGERVPVLTPQAVHERGVRFIHQELHLVPHFTVAESVFMGHELQGRLGLRKREMRDRAARILEEQLGLALDPGALIRDISPAQKKLVQIARALTDDDIRLIVFDEPTAPLAATEVDQVLGAVRRLRDAGVASLYVSHYLGEITELCDRVTVFRNGSDVGRIDEPGPDSAREMIRLMTGKEAGQLFPERARPTDREVLSVSGLTDGSAFAGVDLSIRAGEVLGVAGLLGSGTEELVDCLVGLRRARGGELRVEGRARRFRSPADALRQGVVLIPRDRRHDGLVLDLPVQDNVNLSTLDDASVLGAMLSGRRIAERAKRMVAALDVRPADPERKVRLLSGGNQQKVVIARSLLTEARIIILDEPTVGVDIGAKAEIYRLVASLAEQGAAVLVSSNDPIELLGLCHRVEVMVRGRIVGTHDSESLTRDSLLEAMTASTAAAEGAHA</sequence>
<name>A0A934Q4S3_9MICO</name>
<evidence type="ECO:0000259" key="5">
    <source>
        <dbReference type="PROSITE" id="PS50893"/>
    </source>
</evidence>
<dbReference type="RefSeq" id="WP_200114526.1">
    <property type="nucleotide sequence ID" value="NZ_JAEHOH010000006.1"/>
</dbReference>
<evidence type="ECO:0000256" key="1">
    <source>
        <dbReference type="ARBA" id="ARBA00022448"/>
    </source>
</evidence>
<dbReference type="GO" id="GO:0005524">
    <property type="term" value="F:ATP binding"/>
    <property type="evidence" value="ECO:0007669"/>
    <property type="project" value="UniProtKB-KW"/>
</dbReference>
<dbReference type="AlphaFoldDB" id="A0A934Q4S3"/>
<comment type="caution">
    <text evidence="6">The sequence shown here is derived from an EMBL/GenBank/DDBJ whole genome shotgun (WGS) entry which is preliminary data.</text>
</comment>
<dbReference type="InterPro" id="IPR017871">
    <property type="entry name" value="ABC_transporter-like_CS"/>
</dbReference>
<dbReference type="SMART" id="SM00382">
    <property type="entry name" value="AAA"/>
    <property type="match status" value="2"/>
</dbReference>
<dbReference type="InterPro" id="IPR003439">
    <property type="entry name" value="ABC_transporter-like_ATP-bd"/>
</dbReference>
<dbReference type="Gene3D" id="3.40.50.300">
    <property type="entry name" value="P-loop containing nucleotide triphosphate hydrolases"/>
    <property type="match status" value="2"/>
</dbReference>
<evidence type="ECO:0000256" key="2">
    <source>
        <dbReference type="ARBA" id="ARBA00022737"/>
    </source>
</evidence>
<keyword evidence="1" id="KW-0813">Transport</keyword>
<protein>
    <submittedName>
        <fullName evidence="6">Sugar ABC transporter ATP-binding protein</fullName>
    </submittedName>
</protein>
<proteinExistence type="predicted"/>
<evidence type="ECO:0000256" key="4">
    <source>
        <dbReference type="ARBA" id="ARBA00022840"/>
    </source>
</evidence>
<keyword evidence="2" id="KW-0677">Repeat</keyword>
<dbReference type="CDD" id="cd03216">
    <property type="entry name" value="ABC_Carb_Monos_I"/>
    <property type="match status" value="1"/>
</dbReference>
<dbReference type="Proteomes" id="UP000608530">
    <property type="component" value="Unassembled WGS sequence"/>
</dbReference>
<evidence type="ECO:0000256" key="3">
    <source>
        <dbReference type="ARBA" id="ARBA00022741"/>
    </source>
</evidence>
<dbReference type="InterPro" id="IPR003593">
    <property type="entry name" value="AAA+_ATPase"/>
</dbReference>
<dbReference type="GO" id="GO:0016887">
    <property type="term" value="F:ATP hydrolysis activity"/>
    <property type="evidence" value="ECO:0007669"/>
    <property type="project" value="InterPro"/>
</dbReference>
<dbReference type="SUPFAM" id="SSF52540">
    <property type="entry name" value="P-loop containing nucleoside triphosphate hydrolases"/>
    <property type="match status" value="2"/>
</dbReference>
<dbReference type="PANTHER" id="PTHR43790">
    <property type="entry name" value="CARBOHYDRATE TRANSPORT ATP-BINDING PROTEIN MG119-RELATED"/>
    <property type="match status" value="1"/>
</dbReference>
<evidence type="ECO:0000313" key="7">
    <source>
        <dbReference type="Proteomes" id="UP000608530"/>
    </source>
</evidence>
<dbReference type="InterPro" id="IPR050107">
    <property type="entry name" value="ABC_carbohydrate_import_ATPase"/>
</dbReference>
<keyword evidence="3" id="KW-0547">Nucleotide-binding</keyword>
<organism evidence="6 7">
    <name type="scientific">Leucobacter chromiisoli</name>
    <dbReference type="NCBI Taxonomy" id="2796471"/>
    <lineage>
        <taxon>Bacteria</taxon>
        <taxon>Bacillati</taxon>
        <taxon>Actinomycetota</taxon>
        <taxon>Actinomycetes</taxon>
        <taxon>Micrococcales</taxon>
        <taxon>Microbacteriaceae</taxon>
        <taxon>Leucobacter</taxon>
    </lineage>
</organism>
<dbReference type="PROSITE" id="PS00211">
    <property type="entry name" value="ABC_TRANSPORTER_1"/>
    <property type="match status" value="1"/>
</dbReference>
<accession>A0A934Q4S3</accession>
<dbReference type="PROSITE" id="PS50893">
    <property type="entry name" value="ABC_TRANSPORTER_2"/>
    <property type="match status" value="1"/>
</dbReference>
<keyword evidence="4 6" id="KW-0067">ATP-binding</keyword>
<evidence type="ECO:0000313" key="6">
    <source>
        <dbReference type="EMBL" id="MBK0418410.1"/>
    </source>
</evidence>